<feature type="compositionally biased region" description="Low complexity" evidence="1">
    <location>
        <begin position="215"/>
        <end position="235"/>
    </location>
</feature>
<feature type="region of interest" description="Disordered" evidence="1">
    <location>
        <begin position="214"/>
        <end position="283"/>
    </location>
</feature>
<dbReference type="KEGG" id="aci:ACIAD3352"/>
<proteinExistence type="predicted"/>
<evidence type="ECO:0000256" key="2">
    <source>
        <dbReference type="SAM" id="Phobius"/>
    </source>
</evidence>
<dbReference type="OrthoDB" id="6655985at2"/>
<sequence>MTAHRTVWQKIQHYSWLVCALACLFLALIFWAVNDSDKLIEMDRSDVAQTQVQIQPEKVTATSHLGMLSDEVKPLDLTTRVVTANLHESEFRGTKFIQENKKNWTIEVFRTSDEDIVKNYLKTRDDRKNFIYLRLTGDTQQEQYVLTYGNFTSDSAAALELKQLNLKLPASVHPHTVLFSSYAPLINDLGADELGLNAQLYEVNLNPVALPRVETPSSTNAPSVTSSTATTSTTVTRRDTQGNVVDVRQSKTSVDPVPATTKAPTTEQKLPKTQEREISDPFN</sequence>
<evidence type="ECO:0000313" key="3">
    <source>
        <dbReference type="EMBL" id="CAG70019.1"/>
    </source>
</evidence>
<evidence type="ECO:0000256" key="1">
    <source>
        <dbReference type="SAM" id="MobiDB-lite"/>
    </source>
</evidence>
<organism evidence="3 4">
    <name type="scientific">Acinetobacter baylyi (strain ATCC 33305 / BD413 / ADP1)</name>
    <dbReference type="NCBI Taxonomy" id="62977"/>
    <lineage>
        <taxon>Bacteria</taxon>
        <taxon>Pseudomonadati</taxon>
        <taxon>Pseudomonadota</taxon>
        <taxon>Gammaproteobacteria</taxon>
        <taxon>Moraxellales</taxon>
        <taxon>Moraxellaceae</taxon>
        <taxon>Acinetobacter</taxon>
    </lineage>
</organism>
<dbReference type="GO" id="GO:0042834">
    <property type="term" value="F:peptidoglycan binding"/>
    <property type="evidence" value="ECO:0007669"/>
    <property type="project" value="InterPro"/>
</dbReference>
<dbReference type="InterPro" id="IPR036680">
    <property type="entry name" value="SPOR-like_sf"/>
</dbReference>
<evidence type="ECO:0000313" key="4">
    <source>
        <dbReference type="Proteomes" id="UP000000430"/>
    </source>
</evidence>
<dbReference type="STRING" id="202950.GCA_001485005_02191"/>
<name>Q6F7E6_ACIAD</name>
<keyword evidence="2" id="KW-0472">Membrane</keyword>
<protein>
    <submittedName>
        <fullName evidence="3">Uncharacterized protein</fullName>
    </submittedName>
</protein>
<dbReference type="AlphaFoldDB" id="Q6F7E6"/>
<dbReference type="Proteomes" id="UP000000430">
    <property type="component" value="Chromosome"/>
</dbReference>
<dbReference type="Gene3D" id="3.30.70.1070">
    <property type="entry name" value="Sporulation related repeat"/>
    <property type="match status" value="1"/>
</dbReference>
<dbReference type="EMBL" id="CR543861">
    <property type="protein sequence ID" value="CAG70019.1"/>
    <property type="molecule type" value="Genomic_DNA"/>
</dbReference>
<keyword evidence="2" id="KW-0812">Transmembrane</keyword>
<dbReference type="eggNOG" id="ENOG5032ZVD">
    <property type="taxonomic scope" value="Bacteria"/>
</dbReference>
<feature type="compositionally biased region" description="Basic and acidic residues" evidence="1">
    <location>
        <begin position="269"/>
        <end position="283"/>
    </location>
</feature>
<reference evidence="3 4" key="1">
    <citation type="journal article" date="2004" name="Nucleic Acids Res.">
        <title>Unique features revealed by the genome sequence of Acinetobacter sp. ADP1, a versatile and naturally transformation competent bacterium.</title>
        <authorList>
            <person name="Barbe V."/>
            <person name="Vallenet D."/>
            <person name="Fonknechten N."/>
            <person name="Kreimeyer A."/>
            <person name="Oztas S."/>
            <person name="Labarre L."/>
            <person name="Cruveiller S."/>
            <person name="Robert C."/>
            <person name="Duprat S."/>
            <person name="Wincker P."/>
            <person name="Ornston L.N."/>
            <person name="Weissenbach J."/>
            <person name="Marliere P."/>
            <person name="Cohen G.N."/>
            <person name="Medigue C."/>
        </authorList>
    </citation>
    <scope>NUCLEOTIDE SEQUENCE [LARGE SCALE GENOMIC DNA]</scope>
    <source>
        <strain evidence="4">ATCC 33305 / BD413 / ADP1</strain>
    </source>
</reference>
<keyword evidence="2" id="KW-1133">Transmembrane helix</keyword>
<dbReference type="HOGENOM" id="CLU_082933_0_0_6"/>
<accession>Q6F7E6</accession>
<gene>
    <name evidence="3" type="ordered locus">ACIAD3352</name>
</gene>
<dbReference type="GeneID" id="45235547"/>
<feature type="transmembrane region" description="Helical" evidence="2">
    <location>
        <begin position="14"/>
        <end position="34"/>
    </location>
</feature>
<dbReference type="RefSeq" id="WP_004923737.1">
    <property type="nucleotide sequence ID" value="NC_005966.1"/>
</dbReference>
<dbReference type="BioCyc" id="ASP62977:ACIAD_RS15160-MONOMER"/>